<protein>
    <recommendedName>
        <fullName evidence="6">Disease resistance N-terminal domain-containing protein</fullName>
    </recommendedName>
</protein>
<dbReference type="SUPFAM" id="SSF52540">
    <property type="entry name" value="P-loop containing nucleoside triphosphate hydrolases"/>
    <property type="match status" value="1"/>
</dbReference>
<reference evidence="7" key="2">
    <citation type="journal article" date="2015" name="Data Brief">
        <title>Shoot transcriptome of the giant reed, Arundo donax.</title>
        <authorList>
            <person name="Barrero R.A."/>
            <person name="Guerrero F.D."/>
            <person name="Moolhuijzen P."/>
            <person name="Goolsby J.A."/>
            <person name="Tidwell J."/>
            <person name="Bellgard S.E."/>
            <person name="Bellgard M.I."/>
        </authorList>
    </citation>
    <scope>NUCLEOTIDE SEQUENCE</scope>
    <source>
        <tissue evidence="7">Shoot tissue taken approximately 20 cm above the soil surface</tissue>
    </source>
</reference>
<dbReference type="PANTHER" id="PTHR33377">
    <property type="entry name" value="OS10G0134700 PROTEIN-RELATED"/>
    <property type="match status" value="1"/>
</dbReference>
<proteinExistence type="inferred from homology"/>
<evidence type="ECO:0000256" key="2">
    <source>
        <dbReference type="ARBA" id="ARBA00022614"/>
    </source>
</evidence>
<dbReference type="EMBL" id="GBRH01196669">
    <property type="protein sequence ID" value="JAE01227.1"/>
    <property type="molecule type" value="Transcribed_RNA"/>
</dbReference>
<evidence type="ECO:0000313" key="7">
    <source>
        <dbReference type="EMBL" id="JAE01227.1"/>
    </source>
</evidence>
<name>A0A0A9EM92_ARUDO</name>
<organism evidence="7">
    <name type="scientific">Arundo donax</name>
    <name type="common">Giant reed</name>
    <name type="synonym">Donax arundinaceus</name>
    <dbReference type="NCBI Taxonomy" id="35708"/>
    <lineage>
        <taxon>Eukaryota</taxon>
        <taxon>Viridiplantae</taxon>
        <taxon>Streptophyta</taxon>
        <taxon>Embryophyta</taxon>
        <taxon>Tracheophyta</taxon>
        <taxon>Spermatophyta</taxon>
        <taxon>Magnoliopsida</taxon>
        <taxon>Liliopsida</taxon>
        <taxon>Poales</taxon>
        <taxon>Poaceae</taxon>
        <taxon>PACMAD clade</taxon>
        <taxon>Arundinoideae</taxon>
        <taxon>Arundineae</taxon>
        <taxon>Arundo</taxon>
    </lineage>
</organism>
<keyword evidence="3" id="KW-0677">Repeat</keyword>
<evidence type="ECO:0000256" key="5">
    <source>
        <dbReference type="ARBA" id="ARBA00022821"/>
    </source>
</evidence>
<evidence type="ECO:0000259" key="6">
    <source>
        <dbReference type="Pfam" id="PF18052"/>
    </source>
</evidence>
<dbReference type="Gene3D" id="3.40.50.300">
    <property type="entry name" value="P-loop containing nucleotide triphosphate hydrolases"/>
    <property type="match status" value="1"/>
</dbReference>
<dbReference type="InterPro" id="IPR027417">
    <property type="entry name" value="P-loop_NTPase"/>
</dbReference>
<dbReference type="Pfam" id="PF18052">
    <property type="entry name" value="Rx_N"/>
    <property type="match status" value="1"/>
</dbReference>
<keyword evidence="2" id="KW-0433">Leucine-rich repeat</keyword>
<reference evidence="7" key="1">
    <citation type="submission" date="2014-09" db="EMBL/GenBank/DDBJ databases">
        <authorList>
            <person name="Magalhaes I.L.F."/>
            <person name="Oliveira U."/>
            <person name="Santos F.R."/>
            <person name="Vidigal T.H.D.A."/>
            <person name="Brescovit A.D."/>
            <person name="Santos A.J."/>
        </authorList>
    </citation>
    <scope>NUCLEOTIDE SEQUENCE</scope>
    <source>
        <tissue evidence="7">Shoot tissue taken approximately 20 cm above the soil surface</tissue>
    </source>
</reference>
<dbReference type="GO" id="GO:0000166">
    <property type="term" value="F:nucleotide binding"/>
    <property type="evidence" value="ECO:0007669"/>
    <property type="project" value="UniProtKB-KW"/>
</dbReference>
<comment type="similarity">
    <text evidence="1">Belongs to the disease resistance NB-LRR family.</text>
</comment>
<sequence>METLVSAVLGDLVSRWVSFVIDRYSRRQNGAEENLRLLLRVLLRIQATVEEAEGWHITNRAMLHQLQMLREAMYKGWYLFDTFRYWILQQGRGSDQVADQLFALSKSSPSKHLCFFTRRMNMAFQGAGVKEVQNMLGRLYSIIDDVAEFIVFLKSYPPIIREPYNKFLEKCMFGRQAEMEKIISFLLQPVPPRVDSLQVLQIIGPPRVGKSTLVEHIRYDERVHDHFSSIILCSGNSAALEDSGVVKLKTHGSHERSLVIMELADDLILDERQCKHCTLQEATCHLEVKLGADHKQIREYRETWNSGSYETEIFASRSFLVLLQGDGFWKHKS</sequence>
<keyword evidence="4" id="KW-0547">Nucleotide-binding</keyword>
<keyword evidence="5" id="KW-0611">Plant defense</keyword>
<evidence type="ECO:0000256" key="1">
    <source>
        <dbReference type="ARBA" id="ARBA00008894"/>
    </source>
</evidence>
<dbReference type="InterPro" id="IPR041118">
    <property type="entry name" value="Rx_N"/>
</dbReference>
<dbReference type="AlphaFoldDB" id="A0A0A9EM92"/>
<evidence type="ECO:0000256" key="4">
    <source>
        <dbReference type="ARBA" id="ARBA00022741"/>
    </source>
</evidence>
<evidence type="ECO:0000256" key="3">
    <source>
        <dbReference type="ARBA" id="ARBA00022737"/>
    </source>
</evidence>
<accession>A0A0A9EM92</accession>
<dbReference type="GO" id="GO:0006952">
    <property type="term" value="P:defense response"/>
    <property type="evidence" value="ECO:0007669"/>
    <property type="project" value="UniProtKB-KW"/>
</dbReference>
<dbReference type="PANTHER" id="PTHR33377:SF36">
    <property type="entry name" value="OS01G0720900 PROTEIN"/>
    <property type="match status" value="1"/>
</dbReference>
<feature type="domain" description="Disease resistance N-terminal" evidence="6">
    <location>
        <begin position="9"/>
        <end position="92"/>
    </location>
</feature>